<organism evidence="7 8">
    <name type="scientific">Arachis hypogaea</name>
    <name type="common">Peanut</name>
    <dbReference type="NCBI Taxonomy" id="3818"/>
    <lineage>
        <taxon>Eukaryota</taxon>
        <taxon>Viridiplantae</taxon>
        <taxon>Streptophyta</taxon>
        <taxon>Embryophyta</taxon>
        <taxon>Tracheophyta</taxon>
        <taxon>Spermatophyta</taxon>
        <taxon>Magnoliopsida</taxon>
        <taxon>eudicotyledons</taxon>
        <taxon>Gunneridae</taxon>
        <taxon>Pentapetalae</taxon>
        <taxon>rosids</taxon>
        <taxon>fabids</taxon>
        <taxon>Fabales</taxon>
        <taxon>Fabaceae</taxon>
        <taxon>Papilionoideae</taxon>
        <taxon>50 kb inversion clade</taxon>
        <taxon>dalbergioids sensu lato</taxon>
        <taxon>Dalbergieae</taxon>
        <taxon>Pterocarpus clade</taxon>
        <taxon>Arachis</taxon>
    </lineage>
</organism>
<dbReference type="Gene3D" id="3.30.360.10">
    <property type="entry name" value="Dihydrodipicolinate Reductase, domain 2"/>
    <property type="match status" value="2"/>
</dbReference>
<accession>A0A445CQC5</accession>
<dbReference type="Pfam" id="PF02781">
    <property type="entry name" value="G6PD_C"/>
    <property type="match status" value="2"/>
</dbReference>
<feature type="domain" description="Glucose-6-phosphate dehydrogenase NAD-binding" evidence="5">
    <location>
        <begin position="10"/>
        <end position="81"/>
    </location>
</feature>
<dbReference type="Proteomes" id="UP000289738">
    <property type="component" value="Chromosome A06"/>
</dbReference>
<dbReference type="GO" id="GO:0050661">
    <property type="term" value="F:NADP binding"/>
    <property type="evidence" value="ECO:0007669"/>
    <property type="project" value="InterPro"/>
</dbReference>
<sequence>MDQFLKRCFYHSDSNRLFYLSIPPNIFVDVVKCASLKASSRNGWTRVIVEKPFGRDSESSSELTRCLKQIDRYLGKELVENLSVLRFSNIVFEPLWCRNYIRNVQLIFLEDFGIEGRGGLDAEEIRNEKVKVLRSMRPIQLEDVVVGQYKGRTFHRQCKMGWSSFSHESWQGSPY</sequence>
<feature type="domain" description="Glucose-6-phosphate dehydrogenase C-terminal" evidence="6">
    <location>
        <begin position="120"/>
        <end position="162"/>
    </location>
</feature>
<evidence type="ECO:0000256" key="2">
    <source>
        <dbReference type="ARBA" id="ARBA00022526"/>
    </source>
</evidence>
<feature type="domain" description="Glucose-6-phosphate dehydrogenase C-terminal" evidence="6">
    <location>
        <begin position="84"/>
        <end position="119"/>
    </location>
</feature>
<keyword evidence="8" id="KW-1185">Reference proteome</keyword>
<dbReference type="GO" id="GO:0009051">
    <property type="term" value="P:pentose-phosphate shunt, oxidative branch"/>
    <property type="evidence" value="ECO:0007669"/>
    <property type="project" value="TreeGrafter"/>
</dbReference>
<reference evidence="7 8" key="1">
    <citation type="submission" date="2019-01" db="EMBL/GenBank/DDBJ databases">
        <title>Sequencing of cultivated peanut Arachis hypogaea provides insights into genome evolution and oil improvement.</title>
        <authorList>
            <person name="Chen X."/>
        </authorList>
    </citation>
    <scope>NUCLEOTIDE SEQUENCE [LARGE SCALE GENOMIC DNA]</scope>
    <source>
        <strain evidence="8">cv. Fuhuasheng</strain>
        <tissue evidence="7">Leaves</tissue>
    </source>
</reference>
<dbReference type="PANTHER" id="PTHR23429">
    <property type="entry name" value="GLUCOSE-6-PHOSPHATE 1-DEHYDROGENASE G6PD"/>
    <property type="match status" value="1"/>
</dbReference>
<evidence type="ECO:0000313" key="7">
    <source>
        <dbReference type="EMBL" id="RYR53105.1"/>
    </source>
</evidence>
<keyword evidence="2" id="KW-0313">Glucose metabolism</keyword>
<dbReference type="STRING" id="3818.A0A445CQC5"/>
<dbReference type="SUPFAM" id="SSF51735">
    <property type="entry name" value="NAD(P)-binding Rossmann-fold domains"/>
    <property type="match status" value="1"/>
</dbReference>
<dbReference type="Pfam" id="PF00479">
    <property type="entry name" value="G6PD_N"/>
    <property type="match status" value="1"/>
</dbReference>
<dbReference type="EMBL" id="SDMP01000006">
    <property type="protein sequence ID" value="RYR53105.1"/>
    <property type="molecule type" value="Genomic_DNA"/>
</dbReference>
<evidence type="ECO:0000259" key="6">
    <source>
        <dbReference type="Pfam" id="PF02781"/>
    </source>
</evidence>
<dbReference type="GO" id="GO:0006006">
    <property type="term" value="P:glucose metabolic process"/>
    <property type="evidence" value="ECO:0007669"/>
    <property type="project" value="UniProtKB-KW"/>
</dbReference>
<keyword evidence="3" id="KW-0521">NADP</keyword>
<dbReference type="GO" id="GO:0004345">
    <property type="term" value="F:glucose-6-phosphate dehydrogenase activity"/>
    <property type="evidence" value="ECO:0007669"/>
    <property type="project" value="InterPro"/>
</dbReference>
<dbReference type="InterPro" id="IPR001282">
    <property type="entry name" value="G6P_DH"/>
</dbReference>
<comment type="caution">
    <text evidence="7">The sequence shown here is derived from an EMBL/GenBank/DDBJ whole genome shotgun (WGS) entry which is preliminary data.</text>
</comment>
<evidence type="ECO:0000313" key="8">
    <source>
        <dbReference type="Proteomes" id="UP000289738"/>
    </source>
</evidence>
<evidence type="ECO:0000259" key="5">
    <source>
        <dbReference type="Pfam" id="PF00479"/>
    </source>
</evidence>
<evidence type="ECO:0000256" key="1">
    <source>
        <dbReference type="ARBA" id="ARBA00009975"/>
    </source>
</evidence>
<name>A0A445CQC5_ARAHY</name>
<dbReference type="SUPFAM" id="SSF55347">
    <property type="entry name" value="Glyceraldehyde-3-phosphate dehydrogenase-like, C-terminal domain"/>
    <property type="match status" value="1"/>
</dbReference>
<keyword evidence="4" id="KW-0119">Carbohydrate metabolism</keyword>
<dbReference type="InterPro" id="IPR022674">
    <property type="entry name" value="G6P_DH_NAD-bd"/>
</dbReference>
<dbReference type="AlphaFoldDB" id="A0A445CQC5"/>
<protein>
    <recommendedName>
        <fullName evidence="9">Glucose-6-phosphate dehydrogenase (NADP(+))</fullName>
    </recommendedName>
</protein>
<evidence type="ECO:0000256" key="4">
    <source>
        <dbReference type="ARBA" id="ARBA00023277"/>
    </source>
</evidence>
<gene>
    <name evidence="7" type="ORF">Ahy_A06g028023</name>
</gene>
<comment type="similarity">
    <text evidence="1">Belongs to the glucose-6-phosphate dehydrogenase family.</text>
</comment>
<dbReference type="Gene3D" id="3.40.50.720">
    <property type="entry name" value="NAD(P)-binding Rossmann-like Domain"/>
    <property type="match status" value="1"/>
</dbReference>
<evidence type="ECO:0008006" key="9">
    <source>
        <dbReference type="Google" id="ProtNLM"/>
    </source>
</evidence>
<dbReference type="PANTHER" id="PTHR23429:SF13">
    <property type="entry name" value="GLUCOSE-6-PHOSPHATE 1-DEHYDROGENASE 1, CHLOROPLASTIC"/>
    <property type="match status" value="1"/>
</dbReference>
<dbReference type="InterPro" id="IPR036291">
    <property type="entry name" value="NAD(P)-bd_dom_sf"/>
</dbReference>
<evidence type="ECO:0000256" key="3">
    <source>
        <dbReference type="ARBA" id="ARBA00022857"/>
    </source>
</evidence>
<dbReference type="InterPro" id="IPR022675">
    <property type="entry name" value="G6P_DH_C"/>
</dbReference>
<proteinExistence type="inferred from homology"/>